<feature type="domain" description="DUF4283" evidence="1">
    <location>
        <begin position="144"/>
        <end position="223"/>
    </location>
</feature>
<dbReference type="AlphaFoldDB" id="A0AAW2LZZ3"/>
<dbReference type="InterPro" id="IPR025558">
    <property type="entry name" value="DUF4283"/>
</dbReference>
<dbReference type="EMBL" id="JACGWM010000015">
    <property type="protein sequence ID" value="KAL0324719.1"/>
    <property type="molecule type" value="Genomic_DNA"/>
</dbReference>
<sequence>MPSINSNAVRKLISPIRGFTSHVVDQPLRSEVVIGASTDTDLATVESGEFLHRVNSTELAQPLHAKQEQSEKQIPTLYSLKKYFTEVVSSLVGNRSLHQLSSGLRKYFLTDHTPQPLSVKSVNQGCPTLSFVDVEIKELAAPYRFSLVGKFSHGAPLYSLMHQLITRLGIQGTFIVSMVNAKHTLISLSSESDYPCLWLRRIWFLQDFPMRIFKWTPTFTPTQESSVALIWVCFPELPAHLFRNETLFSVASMVGSPLQIDALTLNKSKLSQVRVCVEIDLLKPIIEDFDLHINGVTIIQKVMFEKLPEYCSLCKHVGHKDSDCFSKGNAPKPLPRNKIISRHEQFVGIGMKQARDKGQKVIESVSRPVASNFERSKVEAEYSKDNYPKKRELMNKDWEARKNIDSNSKITFHNKKEFIKMAICFVELTTGIEWGFNVTTKCPRIARLTRGVGLRISLAPMKPTPKGRSGTFQVEDLEIGHRGSYGDLH</sequence>
<protein>
    <recommendedName>
        <fullName evidence="1">DUF4283 domain-containing protein</fullName>
    </recommendedName>
</protein>
<proteinExistence type="predicted"/>
<dbReference type="InterPro" id="IPR040256">
    <property type="entry name" value="At4g02000-like"/>
</dbReference>
<organism evidence="2">
    <name type="scientific">Sesamum calycinum</name>
    <dbReference type="NCBI Taxonomy" id="2727403"/>
    <lineage>
        <taxon>Eukaryota</taxon>
        <taxon>Viridiplantae</taxon>
        <taxon>Streptophyta</taxon>
        <taxon>Embryophyta</taxon>
        <taxon>Tracheophyta</taxon>
        <taxon>Spermatophyta</taxon>
        <taxon>Magnoliopsida</taxon>
        <taxon>eudicotyledons</taxon>
        <taxon>Gunneridae</taxon>
        <taxon>Pentapetalae</taxon>
        <taxon>asterids</taxon>
        <taxon>lamiids</taxon>
        <taxon>Lamiales</taxon>
        <taxon>Pedaliaceae</taxon>
        <taxon>Sesamum</taxon>
    </lineage>
</organism>
<evidence type="ECO:0000313" key="2">
    <source>
        <dbReference type="EMBL" id="KAL0324719.1"/>
    </source>
</evidence>
<reference evidence="2" key="1">
    <citation type="submission" date="2020-06" db="EMBL/GenBank/DDBJ databases">
        <authorList>
            <person name="Li T."/>
            <person name="Hu X."/>
            <person name="Zhang T."/>
            <person name="Song X."/>
            <person name="Zhang H."/>
            <person name="Dai N."/>
            <person name="Sheng W."/>
            <person name="Hou X."/>
            <person name="Wei L."/>
        </authorList>
    </citation>
    <scope>NUCLEOTIDE SEQUENCE</scope>
    <source>
        <strain evidence="2">KEN8</strain>
        <tissue evidence="2">Leaf</tissue>
    </source>
</reference>
<accession>A0AAW2LZZ3</accession>
<comment type="caution">
    <text evidence="2">The sequence shown here is derived from an EMBL/GenBank/DDBJ whole genome shotgun (WGS) entry which is preliminary data.</text>
</comment>
<evidence type="ECO:0000259" key="1">
    <source>
        <dbReference type="Pfam" id="PF14111"/>
    </source>
</evidence>
<dbReference type="Pfam" id="PF14111">
    <property type="entry name" value="DUF4283"/>
    <property type="match status" value="1"/>
</dbReference>
<reference evidence="2" key="2">
    <citation type="journal article" date="2024" name="Plant">
        <title>Genomic evolution and insights into agronomic trait innovations of Sesamum species.</title>
        <authorList>
            <person name="Miao H."/>
            <person name="Wang L."/>
            <person name="Qu L."/>
            <person name="Liu H."/>
            <person name="Sun Y."/>
            <person name="Le M."/>
            <person name="Wang Q."/>
            <person name="Wei S."/>
            <person name="Zheng Y."/>
            <person name="Lin W."/>
            <person name="Duan Y."/>
            <person name="Cao H."/>
            <person name="Xiong S."/>
            <person name="Wang X."/>
            <person name="Wei L."/>
            <person name="Li C."/>
            <person name="Ma Q."/>
            <person name="Ju M."/>
            <person name="Zhao R."/>
            <person name="Li G."/>
            <person name="Mu C."/>
            <person name="Tian Q."/>
            <person name="Mei H."/>
            <person name="Zhang T."/>
            <person name="Gao T."/>
            <person name="Zhang H."/>
        </authorList>
    </citation>
    <scope>NUCLEOTIDE SEQUENCE</scope>
    <source>
        <tissue evidence="2">Leaf</tissue>
    </source>
</reference>
<name>A0AAW2LZZ3_9LAMI</name>
<dbReference type="PANTHER" id="PTHR31286:SF179">
    <property type="entry name" value="RNASE H TYPE-1 DOMAIN-CONTAINING PROTEIN"/>
    <property type="match status" value="1"/>
</dbReference>
<gene>
    <name evidence="2" type="ORF">Scaly_2439000</name>
</gene>
<dbReference type="PANTHER" id="PTHR31286">
    <property type="entry name" value="GLYCINE-RICH CELL WALL STRUCTURAL PROTEIN 1.8-LIKE"/>
    <property type="match status" value="1"/>
</dbReference>